<protein>
    <submittedName>
        <fullName evidence="1">Uncharacterized protein</fullName>
    </submittedName>
</protein>
<organism evidence="1 2">
    <name type="scientific">Tenacibaculum polynesiense</name>
    <dbReference type="NCBI Taxonomy" id="3137857"/>
    <lineage>
        <taxon>Bacteria</taxon>
        <taxon>Pseudomonadati</taxon>
        <taxon>Bacteroidota</taxon>
        <taxon>Flavobacteriia</taxon>
        <taxon>Flavobacteriales</taxon>
        <taxon>Flavobacteriaceae</taxon>
        <taxon>Tenacibaculum</taxon>
    </lineage>
</organism>
<dbReference type="Proteomes" id="UP001497527">
    <property type="component" value="Unassembled WGS sequence"/>
</dbReference>
<name>A0ABM9P6S7_9FLAO</name>
<reference evidence="1 2" key="1">
    <citation type="submission" date="2024-05" db="EMBL/GenBank/DDBJ databases">
        <authorList>
            <person name="Duchaud E."/>
        </authorList>
    </citation>
    <scope>NUCLEOTIDE SEQUENCE [LARGE SCALE GENOMIC DNA]</scope>
    <source>
        <strain evidence="1">Ena-SAMPLE-TAB-13-05-2024-13:56:06:370-140308</strain>
    </source>
</reference>
<keyword evidence="2" id="KW-1185">Reference proteome</keyword>
<sequence>MLKMNKPNVENNPKTVFSIRNYFTNFDFLNSFNESLYSRKAQCSSRNC</sequence>
<proteinExistence type="predicted"/>
<accession>A0ABM9P6S7</accession>
<evidence type="ECO:0000313" key="2">
    <source>
        <dbReference type="Proteomes" id="UP001497527"/>
    </source>
</evidence>
<dbReference type="EMBL" id="CAXJIO010000001">
    <property type="protein sequence ID" value="CAL2101076.1"/>
    <property type="molecule type" value="Genomic_DNA"/>
</dbReference>
<evidence type="ECO:0000313" key="1">
    <source>
        <dbReference type="EMBL" id="CAL2101076.1"/>
    </source>
</evidence>
<comment type="caution">
    <text evidence="1">The sequence shown here is derived from an EMBL/GenBank/DDBJ whole genome shotgun (WGS) entry which is preliminary data.</text>
</comment>
<gene>
    <name evidence="1" type="ORF">T190423A01A_100064</name>
</gene>